<sequence>MIVDISSLLILDLPNNAIAGSLPTDLCYSIPIPDSLSHCKSLLLVSLSYNNFTGSIPRDIGNLSLLQEFYLGRNNLKGTIPPPPFCNIPMLETLTSKRAMPVGIYK</sequence>
<dbReference type="PANTHER" id="PTHR48004">
    <property type="entry name" value="OS01G0149700 PROTEIN"/>
    <property type="match status" value="1"/>
</dbReference>
<accession>A0AA89AC84</accession>
<reference evidence="1" key="1">
    <citation type="submission" date="2022-12" db="EMBL/GenBank/DDBJ databases">
        <title>Draft genome assemblies for two species of Escallonia (Escalloniales).</title>
        <authorList>
            <person name="Chanderbali A."/>
            <person name="Dervinis C."/>
            <person name="Anghel I."/>
            <person name="Soltis D."/>
            <person name="Soltis P."/>
            <person name="Zapata F."/>
        </authorList>
    </citation>
    <scope>NUCLEOTIDE SEQUENCE</scope>
    <source>
        <strain evidence="1">UCBG64.0493</strain>
        <tissue evidence="1">Leaf</tissue>
    </source>
</reference>
<dbReference type="SUPFAM" id="SSF52058">
    <property type="entry name" value="L domain-like"/>
    <property type="match status" value="1"/>
</dbReference>
<evidence type="ECO:0000313" key="1">
    <source>
        <dbReference type="EMBL" id="KAK2998003.1"/>
    </source>
</evidence>
<dbReference type="Gene3D" id="3.80.10.10">
    <property type="entry name" value="Ribonuclease Inhibitor"/>
    <property type="match status" value="1"/>
</dbReference>
<organism evidence="1 2">
    <name type="scientific">Escallonia herrerae</name>
    <dbReference type="NCBI Taxonomy" id="1293975"/>
    <lineage>
        <taxon>Eukaryota</taxon>
        <taxon>Viridiplantae</taxon>
        <taxon>Streptophyta</taxon>
        <taxon>Embryophyta</taxon>
        <taxon>Tracheophyta</taxon>
        <taxon>Spermatophyta</taxon>
        <taxon>Magnoliopsida</taxon>
        <taxon>eudicotyledons</taxon>
        <taxon>Gunneridae</taxon>
        <taxon>Pentapetalae</taxon>
        <taxon>asterids</taxon>
        <taxon>campanulids</taxon>
        <taxon>Escalloniales</taxon>
        <taxon>Escalloniaceae</taxon>
        <taxon>Escallonia</taxon>
    </lineage>
</organism>
<gene>
    <name evidence="1" type="ORF">RJ639_026392</name>
</gene>
<dbReference type="EMBL" id="JAVXUP010003862">
    <property type="protein sequence ID" value="KAK2998003.1"/>
    <property type="molecule type" value="Genomic_DNA"/>
</dbReference>
<dbReference type="Pfam" id="PF00560">
    <property type="entry name" value="LRR_1"/>
    <property type="match status" value="3"/>
</dbReference>
<comment type="caution">
    <text evidence="1">The sequence shown here is derived from an EMBL/GenBank/DDBJ whole genome shotgun (WGS) entry which is preliminary data.</text>
</comment>
<dbReference type="AlphaFoldDB" id="A0AA89AC84"/>
<keyword evidence="2" id="KW-1185">Reference proteome</keyword>
<proteinExistence type="predicted"/>
<name>A0AA89AC84_9ASTE</name>
<dbReference type="InterPro" id="IPR032675">
    <property type="entry name" value="LRR_dom_sf"/>
</dbReference>
<protein>
    <submittedName>
        <fullName evidence="1">Uncharacterized protein</fullName>
    </submittedName>
</protein>
<dbReference type="InterPro" id="IPR001611">
    <property type="entry name" value="Leu-rich_rpt"/>
</dbReference>
<dbReference type="InterPro" id="IPR052941">
    <property type="entry name" value="StomDev_PlantInt_Reg"/>
</dbReference>
<dbReference type="PANTHER" id="PTHR48004:SF84">
    <property type="entry name" value="SERINE-THREONINE PROTEIN KINASE"/>
    <property type="match status" value="1"/>
</dbReference>
<evidence type="ECO:0000313" key="2">
    <source>
        <dbReference type="Proteomes" id="UP001188597"/>
    </source>
</evidence>
<dbReference type="Proteomes" id="UP001188597">
    <property type="component" value="Unassembled WGS sequence"/>
</dbReference>